<evidence type="ECO:0000313" key="4">
    <source>
        <dbReference type="EMBL" id="GED67137.1"/>
    </source>
</evidence>
<feature type="signal peptide" evidence="3">
    <location>
        <begin position="1"/>
        <end position="28"/>
    </location>
</feature>
<reference evidence="4 7" key="3">
    <citation type="submission" date="2019-06" db="EMBL/GenBank/DDBJ databases">
        <title>Whole genome shotgun sequence of Brevibacillus reuszeri NBRC 15719.</title>
        <authorList>
            <person name="Hosoyama A."/>
            <person name="Uohara A."/>
            <person name="Ohji S."/>
            <person name="Ichikawa N."/>
        </authorList>
    </citation>
    <scope>NUCLEOTIDE SEQUENCE [LARGE SCALE GENOMIC DNA]</scope>
    <source>
        <strain evidence="4 7">NBRC 15719</strain>
    </source>
</reference>
<keyword evidence="7" id="KW-1185">Reference proteome</keyword>
<dbReference type="PANTHER" id="PTHR30006:SF2">
    <property type="entry name" value="ABC TRANSPORTER SUBSTRATE-BINDING PROTEIN"/>
    <property type="match status" value="1"/>
</dbReference>
<dbReference type="AlphaFoldDB" id="A0A0K9YRY3"/>
<dbReference type="EMBL" id="BJON01000003">
    <property type="protein sequence ID" value="GED67137.1"/>
    <property type="molecule type" value="Genomic_DNA"/>
</dbReference>
<accession>A0A0K9YRY3</accession>
<dbReference type="Proteomes" id="UP000036834">
    <property type="component" value="Unassembled WGS sequence"/>
</dbReference>
<evidence type="ECO:0000313" key="5">
    <source>
        <dbReference type="EMBL" id="KNB71489.1"/>
    </source>
</evidence>
<feature type="region of interest" description="Disordered" evidence="2">
    <location>
        <begin position="33"/>
        <end position="67"/>
    </location>
</feature>
<dbReference type="Gene3D" id="3.40.190.10">
    <property type="entry name" value="Periplasmic binding protein-like II"/>
    <property type="match status" value="2"/>
</dbReference>
<keyword evidence="1 3" id="KW-0732">Signal</keyword>
<dbReference type="GO" id="GO:0015888">
    <property type="term" value="P:thiamine transport"/>
    <property type="evidence" value="ECO:0007669"/>
    <property type="project" value="TreeGrafter"/>
</dbReference>
<dbReference type="Proteomes" id="UP000319578">
    <property type="component" value="Unassembled WGS sequence"/>
</dbReference>
<feature type="chain" id="PRO_5039553018" evidence="3">
    <location>
        <begin position="29"/>
        <end position="369"/>
    </location>
</feature>
<dbReference type="PIRSF" id="PIRSF002825">
    <property type="entry name" value="CfbpA"/>
    <property type="match status" value="1"/>
</dbReference>
<name>A0A0K9YRY3_9BACL</name>
<evidence type="ECO:0000313" key="7">
    <source>
        <dbReference type="Proteomes" id="UP000319578"/>
    </source>
</evidence>
<comment type="caution">
    <text evidence="5">The sequence shown here is derived from an EMBL/GenBank/DDBJ whole genome shotgun (WGS) entry which is preliminary data.</text>
</comment>
<dbReference type="GO" id="GO:0030975">
    <property type="term" value="F:thiamine binding"/>
    <property type="evidence" value="ECO:0007669"/>
    <property type="project" value="TreeGrafter"/>
</dbReference>
<sequence length="369" mass="39631">MKASKKMGRVSKSVLMTMTMSLALLVTACGSSTTGSTTSSNAPKEAQTTTQTAPAPAPTTEAAKPKSDKLTVYVAGPGKMAAKIKEDFEAKTGVKVEQFDGTTGKILARLEAEKSNPVADVVILASWPSGLALKEQGLTQSYEGAQNAGKLYDTWVDKEKHLFGYSASALGITYNTKLVSKPPVEWADLAKPEWKGVVNIPDPSLSGSALDFISGYLNENGDGGWTLFKSLKANNVAMAGANKEALDPVITGAKSVVMAGVDYMAYEAMAKGEHINIMYPESGTVINPRPAMIMKDAKNLENAKLFMDYLLSDEAQKVVAANYLLPGRADIPAHESRSQVKDIKLLKYDWNWMTEKGPAITSEFLGIYK</sequence>
<dbReference type="GO" id="GO:0030976">
    <property type="term" value="F:thiamine pyrophosphate binding"/>
    <property type="evidence" value="ECO:0007669"/>
    <property type="project" value="TreeGrafter"/>
</dbReference>
<evidence type="ECO:0000256" key="2">
    <source>
        <dbReference type="SAM" id="MobiDB-lite"/>
    </source>
</evidence>
<dbReference type="GO" id="GO:0030288">
    <property type="term" value="C:outer membrane-bounded periplasmic space"/>
    <property type="evidence" value="ECO:0007669"/>
    <property type="project" value="TreeGrafter"/>
</dbReference>
<dbReference type="EMBL" id="LGIQ01000009">
    <property type="protein sequence ID" value="KNB71489.1"/>
    <property type="molecule type" value="Genomic_DNA"/>
</dbReference>
<organism evidence="5 6">
    <name type="scientific">Brevibacillus reuszeri</name>
    <dbReference type="NCBI Taxonomy" id="54915"/>
    <lineage>
        <taxon>Bacteria</taxon>
        <taxon>Bacillati</taxon>
        <taxon>Bacillota</taxon>
        <taxon>Bacilli</taxon>
        <taxon>Bacillales</taxon>
        <taxon>Paenibacillaceae</taxon>
        <taxon>Brevibacillus</taxon>
    </lineage>
</organism>
<dbReference type="Pfam" id="PF13343">
    <property type="entry name" value="SBP_bac_6"/>
    <property type="match status" value="1"/>
</dbReference>
<dbReference type="InterPro" id="IPR026045">
    <property type="entry name" value="Ferric-bd"/>
</dbReference>
<evidence type="ECO:0000256" key="3">
    <source>
        <dbReference type="SAM" id="SignalP"/>
    </source>
</evidence>
<dbReference type="OrthoDB" id="9791045at2"/>
<gene>
    <name evidence="5" type="ORF">ADS79_22190</name>
    <name evidence="4" type="ORF">BRE01_08390</name>
</gene>
<dbReference type="PATRIC" id="fig|54915.3.peg.3564"/>
<reference evidence="6" key="1">
    <citation type="submission" date="2015-07" db="EMBL/GenBank/DDBJ databases">
        <title>Genome sequencing project for genomic taxonomy and phylogenomics of Bacillus-like bacteria.</title>
        <authorList>
            <person name="Liu B."/>
            <person name="Wang J."/>
            <person name="Zhu Y."/>
            <person name="Liu G."/>
            <person name="Chen Q."/>
            <person name="Chen Z."/>
            <person name="Lan J."/>
            <person name="Che J."/>
            <person name="Ge C."/>
            <person name="Shi H."/>
            <person name="Pan Z."/>
            <person name="Liu X."/>
        </authorList>
    </citation>
    <scope>NUCLEOTIDE SEQUENCE [LARGE SCALE GENOMIC DNA]</scope>
    <source>
        <strain evidence="6">DSM 9887</strain>
    </source>
</reference>
<dbReference type="CDD" id="cd13547">
    <property type="entry name" value="PBP2_Fbp_like_2"/>
    <property type="match status" value="1"/>
</dbReference>
<evidence type="ECO:0000256" key="1">
    <source>
        <dbReference type="ARBA" id="ARBA00022729"/>
    </source>
</evidence>
<feature type="compositionally biased region" description="Low complexity" evidence="2">
    <location>
        <begin position="33"/>
        <end position="62"/>
    </location>
</feature>
<protein>
    <submittedName>
        <fullName evidence="5">ABC transporter substrate-binding protein</fullName>
    </submittedName>
</protein>
<dbReference type="STRING" id="54915.ADS79_22190"/>
<dbReference type="PROSITE" id="PS51257">
    <property type="entry name" value="PROKAR_LIPOPROTEIN"/>
    <property type="match status" value="1"/>
</dbReference>
<proteinExistence type="predicted"/>
<dbReference type="SUPFAM" id="SSF53850">
    <property type="entry name" value="Periplasmic binding protein-like II"/>
    <property type="match status" value="1"/>
</dbReference>
<dbReference type="RefSeq" id="WP_049740526.1">
    <property type="nucleotide sequence ID" value="NZ_BJON01000003.1"/>
</dbReference>
<reference evidence="5" key="2">
    <citation type="submission" date="2015-07" db="EMBL/GenBank/DDBJ databases">
        <title>MeaNS - Measles Nucleotide Surveillance Program.</title>
        <authorList>
            <person name="Tran T."/>
            <person name="Druce J."/>
        </authorList>
    </citation>
    <scope>NUCLEOTIDE SEQUENCE</scope>
    <source>
        <strain evidence="5">DSM 9887</strain>
    </source>
</reference>
<evidence type="ECO:0000313" key="6">
    <source>
        <dbReference type="Proteomes" id="UP000036834"/>
    </source>
</evidence>
<dbReference type="PANTHER" id="PTHR30006">
    <property type="entry name" value="THIAMINE-BINDING PERIPLASMIC PROTEIN-RELATED"/>
    <property type="match status" value="1"/>
</dbReference>